<evidence type="ECO:0000256" key="4">
    <source>
        <dbReference type="PROSITE-ProRule" id="PRU00335"/>
    </source>
</evidence>
<keyword evidence="7" id="KW-1185">Reference proteome</keyword>
<proteinExistence type="predicted"/>
<protein>
    <submittedName>
        <fullName evidence="6">Mycofactocin system transcriptional regulator</fullName>
    </submittedName>
</protein>
<dbReference type="EMBL" id="JBHSFO010000009">
    <property type="protein sequence ID" value="MFC4605001.1"/>
    <property type="molecule type" value="Genomic_DNA"/>
</dbReference>
<dbReference type="SUPFAM" id="SSF46689">
    <property type="entry name" value="Homeodomain-like"/>
    <property type="match status" value="1"/>
</dbReference>
<accession>A0ABV9FSK0</accession>
<evidence type="ECO:0000256" key="1">
    <source>
        <dbReference type="ARBA" id="ARBA00023015"/>
    </source>
</evidence>
<dbReference type="InterPro" id="IPR023851">
    <property type="entry name" value="Tscrpt_reg_TetR-type"/>
</dbReference>
<dbReference type="InterPro" id="IPR001647">
    <property type="entry name" value="HTH_TetR"/>
</dbReference>
<keyword evidence="2 4" id="KW-0238">DNA-binding</keyword>
<feature type="domain" description="HTH tetR-type" evidence="5">
    <location>
        <begin position="11"/>
        <end position="71"/>
    </location>
</feature>
<dbReference type="PANTHER" id="PTHR30055">
    <property type="entry name" value="HTH-TYPE TRANSCRIPTIONAL REGULATOR RUTR"/>
    <property type="match status" value="1"/>
</dbReference>
<reference evidence="7" key="1">
    <citation type="journal article" date="2019" name="Int. J. Syst. Evol. Microbiol.">
        <title>The Global Catalogue of Microorganisms (GCM) 10K type strain sequencing project: providing services to taxonomists for standard genome sequencing and annotation.</title>
        <authorList>
            <consortium name="The Broad Institute Genomics Platform"/>
            <consortium name="The Broad Institute Genome Sequencing Center for Infectious Disease"/>
            <person name="Wu L."/>
            <person name="Ma J."/>
        </authorList>
    </citation>
    <scope>NUCLEOTIDE SEQUENCE [LARGE SCALE GENOMIC DNA]</scope>
    <source>
        <strain evidence="7">CCUG 54520</strain>
    </source>
</reference>
<name>A0ABV9FSK0_9NOCA</name>
<comment type="caution">
    <text evidence="6">The sequence shown here is derived from an EMBL/GenBank/DDBJ whole genome shotgun (WGS) entry which is preliminary data.</text>
</comment>
<keyword evidence="3" id="KW-0804">Transcription</keyword>
<sequence length="209" mass="22762">MTSGRTGRRPATTRAQISAVGIELFASHGFEETSVDQVAEAVGIARRTFFRYFPSKNAVPWGDFDHHLSDMRALFATLPDDIPLAEGLVTALLEFNKFPADVAPLHRSRMEIILKAPALQAYSMVMYNGWREVVAEYAAARLGLAPSDHLPRTIGWMVLGVALSAYEQWLTDDSLILTDLLRDGGATLADGIGSLTTSTAGKIDQLPQS</sequence>
<dbReference type="PANTHER" id="PTHR30055:SF238">
    <property type="entry name" value="MYCOFACTOCIN BIOSYNTHESIS TRANSCRIPTIONAL REGULATOR MFTR-RELATED"/>
    <property type="match status" value="1"/>
</dbReference>
<evidence type="ECO:0000256" key="2">
    <source>
        <dbReference type="ARBA" id="ARBA00023125"/>
    </source>
</evidence>
<gene>
    <name evidence="6" type="primary">mftR</name>
    <name evidence="6" type="ORF">ACFO6S_14980</name>
</gene>
<evidence type="ECO:0000313" key="6">
    <source>
        <dbReference type="EMBL" id="MFC4605001.1"/>
    </source>
</evidence>
<evidence type="ECO:0000313" key="7">
    <source>
        <dbReference type="Proteomes" id="UP001595914"/>
    </source>
</evidence>
<dbReference type="Proteomes" id="UP001595914">
    <property type="component" value="Unassembled WGS sequence"/>
</dbReference>
<dbReference type="PROSITE" id="PS50977">
    <property type="entry name" value="HTH_TETR_2"/>
    <property type="match status" value="1"/>
</dbReference>
<dbReference type="Gene3D" id="1.10.10.60">
    <property type="entry name" value="Homeodomain-like"/>
    <property type="match status" value="1"/>
</dbReference>
<dbReference type="InterPro" id="IPR041347">
    <property type="entry name" value="MftR_C"/>
</dbReference>
<dbReference type="PROSITE" id="PS01081">
    <property type="entry name" value="HTH_TETR_1"/>
    <property type="match status" value="1"/>
</dbReference>
<dbReference type="RefSeq" id="WP_378418702.1">
    <property type="nucleotide sequence ID" value="NZ_JBHSFO010000009.1"/>
</dbReference>
<dbReference type="NCBIfam" id="TIGR03968">
    <property type="entry name" value="mycofact_TetR"/>
    <property type="match status" value="1"/>
</dbReference>
<dbReference type="InterPro" id="IPR023772">
    <property type="entry name" value="DNA-bd_HTH_TetR-type_CS"/>
</dbReference>
<dbReference type="InterPro" id="IPR050109">
    <property type="entry name" value="HTH-type_TetR-like_transc_reg"/>
</dbReference>
<dbReference type="Pfam" id="PF17754">
    <property type="entry name" value="TetR_C_14"/>
    <property type="match status" value="1"/>
</dbReference>
<dbReference type="Gene3D" id="1.10.357.10">
    <property type="entry name" value="Tetracycline Repressor, domain 2"/>
    <property type="match status" value="1"/>
</dbReference>
<keyword evidence="1" id="KW-0805">Transcription regulation</keyword>
<feature type="DNA-binding region" description="H-T-H motif" evidence="4">
    <location>
        <begin position="34"/>
        <end position="53"/>
    </location>
</feature>
<evidence type="ECO:0000259" key="5">
    <source>
        <dbReference type="PROSITE" id="PS50977"/>
    </source>
</evidence>
<dbReference type="InterPro" id="IPR009057">
    <property type="entry name" value="Homeodomain-like_sf"/>
</dbReference>
<dbReference type="Pfam" id="PF00440">
    <property type="entry name" value="TetR_N"/>
    <property type="match status" value="1"/>
</dbReference>
<evidence type="ECO:0000256" key="3">
    <source>
        <dbReference type="ARBA" id="ARBA00023163"/>
    </source>
</evidence>
<organism evidence="6 7">
    <name type="scientific">Rhodococcus kronopolitis</name>
    <dbReference type="NCBI Taxonomy" id="1460226"/>
    <lineage>
        <taxon>Bacteria</taxon>
        <taxon>Bacillati</taxon>
        <taxon>Actinomycetota</taxon>
        <taxon>Actinomycetes</taxon>
        <taxon>Mycobacteriales</taxon>
        <taxon>Nocardiaceae</taxon>
        <taxon>Rhodococcus</taxon>
    </lineage>
</organism>